<dbReference type="Pfam" id="PF12937">
    <property type="entry name" value="F-box-like"/>
    <property type="match status" value="1"/>
</dbReference>
<dbReference type="Gene3D" id="1.20.1280.50">
    <property type="match status" value="1"/>
</dbReference>
<evidence type="ECO:0000259" key="1">
    <source>
        <dbReference type="Pfam" id="PF12937"/>
    </source>
</evidence>
<protein>
    <recommendedName>
        <fullName evidence="1">F-box domain-containing protein</fullName>
    </recommendedName>
</protein>
<feature type="domain" description="F-box" evidence="1">
    <location>
        <begin position="57"/>
        <end position="86"/>
    </location>
</feature>
<gene>
    <name evidence="2" type="primary">OJ1047_A06.125</name>
</gene>
<dbReference type="AlphaFoldDB" id="Q8H5N5"/>
<reference evidence="3" key="1">
    <citation type="journal article" date="2005" name="Nature">
        <title>The map-based sequence of the rice genome.</title>
        <authorList>
            <consortium name="International rice genome sequencing project (IRGSP)"/>
            <person name="Matsumoto T."/>
            <person name="Wu J."/>
            <person name="Kanamori H."/>
            <person name="Katayose Y."/>
            <person name="Fujisawa M."/>
            <person name="Namiki N."/>
            <person name="Mizuno H."/>
            <person name="Yamamoto K."/>
            <person name="Antonio B.A."/>
            <person name="Baba T."/>
            <person name="Sakata K."/>
            <person name="Nagamura Y."/>
            <person name="Aoki H."/>
            <person name="Arikawa K."/>
            <person name="Arita K."/>
            <person name="Bito T."/>
            <person name="Chiden Y."/>
            <person name="Fujitsuka N."/>
            <person name="Fukunaka R."/>
            <person name="Hamada M."/>
            <person name="Harada C."/>
            <person name="Hayashi A."/>
            <person name="Hijishita S."/>
            <person name="Honda M."/>
            <person name="Hosokawa S."/>
            <person name="Ichikawa Y."/>
            <person name="Idonuma A."/>
            <person name="Iijima M."/>
            <person name="Ikeda M."/>
            <person name="Ikeno M."/>
            <person name="Ito K."/>
            <person name="Ito S."/>
            <person name="Ito T."/>
            <person name="Ito Y."/>
            <person name="Ito Y."/>
            <person name="Iwabuchi A."/>
            <person name="Kamiya K."/>
            <person name="Karasawa W."/>
            <person name="Kurita K."/>
            <person name="Katagiri S."/>
            <person name="Kikuta A."/>
            <person name="Kobayashi H."/>
            <person name="Kobayashi N."/>
            <person name="Machita K."/>
            <person name="Maehara T."/>
            <person name="Masukawa M."/>
            <person name="Mizubayashi T."/>
            <person name="Mukai Y."/>
            <person name="Nagasaki H."/>
            <person name="Nagata Y."/>
            <person name="Naito S."/>
            <person name="Nakashima M."/>
            <person name="Nakama Y."/>
            <person name="Nakamichi Y."/>
            <person name="Nakamura M."/>
            <person name="Meguro A."/>
            <person name="Negishi M."/>
            <person name="Ohta I."/>
            <person name="Ohta T."/>
            <person name="Okamoto M."/>
            <person name="Ono N."/>
            <person name="Saji S."/>
            <person name="Sakaguchi M."/>
            <person name="Sakai K."/>
            <person name="Shibata M."/>
            <person name="Shimokawa T."/>
            <person name="Song J."/>
            <person name="Takazaki Y."/>
            <person name="Terasawa K."/>
            <person name="Tsugane M."/>
            <person name="Tsuji K."/>
            <person name="Ueda S."/>
            <person name="Waki K."/>
            <person name="Yamagata H."/>
            <person name="Yamamoto M."/>
            <person name="Yamamoto S."/>
            <person name="Yamane H."/>
            <person name="Yoshiki S."/>
            <person name="Yoshihara R."/>
            <person name="Yukawa K."/>
            <person name="Zhong H."/>
            <person name="Yano M."/>
            <person name="Yuan Q."/>
            <person name="Ouyang S."/>
            <person name="Liu J."/>
            <person name="Jones K.M."/>
            <person name="Gansberger K."/>
            <person name="Moffat K."/>
            <person name="Hill J."/>
            <person name="Bera J."/>
            <person name="Fadrosh D."/>
            <person name="Jin S."/>
            <person name="Johri S."/>
            <person name="Kim M."/>
            <person name="Overton L."/>
            <person name="Reardon M."/>
            <person name="Tsitrin T."/>
            <person name="Vuong H."/>
            <person name="Weaver B."/>
            <person name="Ciecko A."/>
            <person name="Tallon L."/>
            <person name="Jackson J."/>
            <person name="Pai G."/>
            <person name="Aken S.V."/>
            <person name="Utterback T."/>
            <person name="Reidmuller S."/>
            <person name="Feldblyum T."/>
            <person name="Hsiao J."/>
            <person name="Zismann V."/>
            <person name="Iobst S."/>
            <person name="de Vazeille A.R."/>
            <person name="Buell C.R."/>
            <person name="Ying K."/>
            <person name="Li Y."/>
            <person name="Lu T."/>
            <person name="Huang Y."/>
            <person name="Zhao Q."/>
            <person name="Feng Q."/>
            <person name="Zhang L."/>
            <person name="Zhu J."/>
            <person name="Weng Q."/>
            <person name="Mu J."/>
            <person name="Lu Y."/>
            <person name="Fan D."/>
            <person name="Liu Y."/>
            <person name="Guan J."/>
            <person name="Zhang Y."/>
            <person name="Yu S."/>
            <person name="Liu X."/>
            <person name="Zhang Y."/>
            <person name="Hong G."/>
            <person name="Han B."/>
            <person name="Choisne N."/>
            <person name="Demange N."/>
            <person name="Orjeda G."/>
            <person name="Samain S."/>
            <person name="Cattolico L."/>
            <person name="Pelletier E."/>
            <person name="Couloux A."/>
            <person name="Segurens B."/>
            <person name="Wincker P."/>
            <person name="D'Hont A."/>
            <person name="Scarpelli C."/>
            <person name="Weissenbach J."/>
            <person name="Salanoubat M."/>
            <person name="Quetier F."/>
            <person name="Yu Y."/>
            <person name="Kim H.R."/>
            <person name="Rambo T."/>
            <person name="Currie J."/>
            <person name="Collura K."/>
            <person name="Luo M."/>
            <person name="Yang T."/>
            <person name="Ammiraju J.S.S."/>
            <person name="Engler F."/>
            <person name="Soderlund C."/>
            <person name="Wing R.A."/>
            <person name="Palmer L.E."/>
            <person name="de la Bastide M."/>
            <person name="Spiegel L."/>
            <person name="Nascimento L."/>
            <person name="Zutavern T."/>
            <person name="O'Shaughnessy A."/>
            <person name="Dike S."/>
            <person name="Dedhia N."/>
            <person name="Preston R."/>
            <person name="Balija V."/>
            <person name="McCombie W.R."/>
            <person name="Chow T."/>
            <person name="Chen H."/>
            <person name="Chung M."/>
            <person name="Chen C."/>
            <person name="Shaw J."/>
            <person name="Wu H."/>
            <person name="Hsiao K."/>
            <person name="Chao Y."/>
            <person name="Chu M."/>
            <person name="Cheng C."/>
            <person name="Hour A."/>
            <person name="Lee P."/>
            <person name="Lin S."/>
            <person name="Lin Y."/>
            <person name="Liou J."/>
            <person name="Liu S."/>
            <person name="Hsing Y."/>
            <person name="Raghuvanshi S."/>
            <person name="Mohanty A."/>
            <person name="Bharti A.K."/>
            <person name="Gaur A."/>
            <person name="Gupta V."/>
            <person name="Kumar D."/>
            <person name="Ravi V."/>
            <person name="Vij S."/>
            <person name="Kapur A."/>
            <person name="Khurana P."/>
            <person name="Khurana P."/>
            <person name="Khurana J.P."/>
            <person name="Tyagi A.K."/>
            <person name="Gaikwad K."/>
            <person name="Singh A."/>
            <person name="Dalal V."/>
            <person name="Srivastava S."/>
            <person name="Dixit A."/>
            <person name="Pal A.K."/>
            <person name="Ghazi I.A."/>
            <person name="Yadav M."/>
            <person name="Pandit A."/>
            <person name="Bhargava A."/>
            <person name="Sureshbabu K."/>
            <person name="Batra K."/>
            <person name="Sharma T.R."/>
            <person name="Mohapatra T."/>
            <person name="Singh N.K."/>
            <person name="Messing J."/>
            <person name="Nelson A.B."/>
            <person name="Fuks G."/>
            <person name="Kavchok S."/>
            <person name="Keizer G."/>
            <person name="Linton E."/>
            <person name="Llaca V."/>
            <person name="Song R."/>
            <person name="Tanyolac B."/>
            <person name="Young S."/>
            <person name="Ho-Il K."/>
            <person name="Hahn J.H."/>
            <person name="Sangsakoo G."/>
            <person name="Vanavichit A."/>
            <person name="de Mattos Luiz.A.T."/>
            <person name="Zimmer P.D."/>
            <person name="Malone G."/>
            <person name="Dellagostin O."/>
            <person name="de Oliveira A.C."/>
            <person name="Bevan M."/>
            <person name="Bancroft I."/>
            <person name="Minx P."/>
            <person name="Cordum H."/>
            <person name="Wilson R."/>
            <person name="Cheng Z."/>
            <person name="Jin W."/>
            <person name="Jiang J."/>
            <person name="Leong S.A."/>
            <person name="Iwama H."/>
            <person name="Gojobori T."/>
            <person name="Itoh T."/>
            <person name="Niimura Y."/>
            <person name="Fujii Y."/>
            <person name="Habara T."/>
            <person name="Sakai H."/>
            <person name="Sato Y."/>
            <person name="Wilson G."/>
            <person name="Kumar K."/>
            <person name="McCouch S."/>
            <person name="Juretic N."/>
            <person name="Hoen D."/>
            <person name="Wright S."/>
            <person name="Bruskiewich R."/>
            <person name="Bureau T."/>
            <person name="Miyao A."/>
            <person name="Hirochika H."/>
            <person name="Nishikawa T."/>
            <person name="Kadowaki K."/>
            <person name="Sugiura M."/>
            <person name="Burr B."/>
            <person name="Sasaki T."/>
        </authorList>
    </citation>
    <scope>NUCLEOTIDE SEQUENCE [LARGE SCALE GENOMIC DNA]</scope>
    <source>
        <strain evidence="3">cv. Nipponbare</strain>
    </source>
</reference>
<dbReference type="InterPro" id="IPR001810">
    <property type="entry name" value="F-box_dom"/>
</dbReference>
<dbReference type="EMBL" id="AP003802">
    <property type="protein sequence ID" value="BAC15872.1"/>
    <property type="molecule type" value="Genomic_DNA"/>
</dbReference>
<reference evidence="3" key="2">
    <citation type="journal article" date="2008" name="Nucleic Acids Res.">
        <title>The rice annotation project database (RAP-DB): 2008 update.</title>
        <authorList>
            <consortium name="The rice annotation project (RAP)"/>
        </authorList>
    </citation>
    <scope>GENOME REANNOTATION</scope>
    <source>
        <strain evidence="3">cv. Nipponbare</strain>
    </source>
</reference>
<dbReference type="InterPro" id="IPR036047">
    <property type="entry name" value="F-box-like_dom_sf"/>
</dbReference>
<accession>Q8H5N5</accession>
<name>Q8H5N5_ORYSJ</name>
<evidence type="ECO:0000313" key="2">
    <source>
        <dbReference type="EMBL" id="BAC15872.1"/>
    </source>
</evidence>
<evidence type="ECO:0000313" key="3">
    <source>
        <dbReference type="Proteomes" id="UP000000763"/>
    </source>
</evidence>
<dbReference type="SUPFAM" id="SSF81383">
    <property type="entry name" value="F-box domain"/>
    <property type="match status" value="1"/>
</dbReference>
<sequence length="130" mass="14439">MGFATMPLLSWGYSLQCHFRAFLTFLWLNRTTSSRSSMVSEALTTMVAILTDDSIRSILRHLVPADLLHAALACHRWRYAASSRTLFCILVLDPASCPRALLVWPSALCRRRTWRLGLAGKPGGSGGFRG</sequence>
<proteinExistence type="predicted"/>
<dbReference type="CDD" id="cd09917">
    <property type="entry name" value="F-box_SF"/>
    <property type="match status" value="1"/>
</dbReference>
<dbReference type="Proteomes" id="UP000000763">
    <property type="component" value="Chromosome 7"/>
</dbReference>
<organism evidence="2 3">
    <name type="scientific">Oryza sativa subsp. japonica</name>
    <name type="common">Rice</name>
    <dbReference type="NCBI Taxonomy" id="39947"/>
    <lineage>
        <taxon>Eukaryota</taxon>
        <taxon>Viridiplantae</taxon>
        <taxon>Streptophyta</taxon>
        <taxon>Embryophyta</taxon>
        <taxon>Tracheophyta</taxon>
        <taxon>Spermatophyta</taxon>
        <taxon>Magnoliopsida</taxon>
        <taxon>Liliopsida</taxon>
        <taxon>Poales</taxon>
        <taxon>Poaceae</taxon>
        <taxon>BOP clade</taxon>
        <taxon>Oryzoideae</taxon>
        <taxon>Oryzeae</taxon>
        <taxon>Oryzinae</taxon>
        <taxon>Oryza</taxon>
        <taxon>Oryza sativa</taxon>
    </lineage>
</organism>